<protein>
    <submittedName>
        <fullName evidence="1">Uncharacterized protein</fullName>
    </submittedName>
</protein>
<dbReference type="AlphaFoldDB" id="A0A3M9MKL6"/>
<evidence type="ECO:0000313" key="1">
    <source>
        <dbReference type="EMBL" id="RNI25755.1"/>
    </source>
</evidence>
<dbReference type="RefSeq" id="WP_123127383.1">
    <property type="nucleotide sequence ID" value="NZ_RJJD01000008.1"/>
</dbReference>
<name>A0A3M9MKL6_9BACT</name>
<dbReference type="Pfam" id="PF07388">
    <property type="entry name" value="A-2_8-polyST"/>
    <property type="match status" value="1"/>
</dbReference>
<gene>
    <name evidence="1" type="ORF">EFB08_12945</name>
</gene>
<proteinExistence type="predicted"/>
<dbReference type="Proteomes" id="UP000272117">
    <property type="component" value="Unassembled WGS sequence"/>
</dbReference>
<dbReference type="InterPro" id="IPR010866">
    <property type="entry name" value="A-2_8-polyST"/>
</dbReference>
<evidence type="ECO:0000313" key="2">
    <source>
        <dbReference type="Proteomes" id="UP000272117"/>
    </source>
</evidence>
<sequence>MVSEKDMGNKGSKLTILLIWGYQRKGWILPFEKLKEEFNFVYLHYVSPEQETDCFTQQKRIYWQKFTDAYQLLEEVKPSKIVFMSIFNGLDIALNIAAKNKGIKTFILQHGMFTTYADYRAREVKYKNISEVKQDLESGVPAPLTFSSFAFLKKTLKWSDYLGLSKYPFYYYLLKKESQLYAAKHIRFKGRMPDKYICYTPKSAIIHFEIDKAAPQDVFYIGNPEFDTFLQTWDSLQPINEEYYLHVDQAFAGSRFGERMVTKEEMISFWFKLNAFCMNKNARLKIKLHPENFKSDWLPTHPNIDWIKESNEIERLIKSSKGCFGFFSTLIIPAVYFKKTILFKLSDSEIQNDMLKMGMIRLLDFSKFNSEDIEFDSFVKKQDDLNVFEKNYFYKIDGKSLERLSCILRK</sequence>
<reference evidence="1 2" key="1">
    <citation type="submission" date="2018-11" db="EMBL/GenBank/DDBJ databases">
        <title>Rufibacter latericius sp. nov., isolated from water in Baiyang Lake.</title>
        <authorList>
            <person name="Yang Y."/>
        </authorList>
    </citation>
    <scope>NUCLEOTIDE SEQUENCE [LARGE SCALE GENOMIC DNA]</scope>
    <source>
        <strain evidence="1 2">R-22-1c-1</strain>
    </source>
</reference>
<comment type="caution">
    <text evidence="1">The sequence shown here is derived from an EMBL/GenBank/DDBJ whole genome shotgun (WGS) entry which is preliminary data.</text>
</comment>
<accession>A0A3M9MKL6</accession>
<dbReference type="OrthoDB" id="848680at2"/>
<keyword evidence="2" id="KW-1185">Reference proteome</keyword>
<organism evidence="1 2">
    <name type="scientific">Rufibacter latericius</name>
    <dbReference type="NCBI Taxonomy" id="2487040"/>
    <lineage>
        <taxon>Bacteria</taxon>
        <taxon>Pseudomonadati</taxon>
        <taxon>Bacteroidota</taxon>
        <taxon>Cytophagia</taxon>
        <taxon>Cytophagales</taxon>
        <taxon>Hymenobacteraceae</taxon>
        <taxon>Rufibacter</taxon>
    </lineage>
</organism>
<dbReference type="EMBL" id="RJJD01000008">
    <property type="protein sequence ID" value="RNI25755.1"/>
    <property type="molecule type" value="Genomic_DNA"/>
</dbReference>